<dbReference type="AlphaFoldDB" id="E7G869"/>
<dbReference type="GO" id="GO:0005524">
    <property type="term" value="F:ATP binding"/>
    <property type="evidence" value="ECO:0007669"/>
    <property type="project" value="UniProtKB-UniRule"/>
</dbReference>
<feature type="binding site" evidence="11">
    <location>
        <position position="83"/>
    </location>
    <ligand>
        <name>glycerol</name>
        <dbReference type="ChEBI" id="CHEBI:17754"/>
    </ligand>
</feature>
<dbReference type="PANTHER" id="PTHR10196">
    <property type="entry name" value="SUGAR KINASE"/>
    <property type="match status" value="1"/>
</dbReference>
<evidence type="ECO:0000256" key="4">
    <source>
        <dbReference type="ARBA" id="ARBA00022741"/>
    </source>
</evidence>
<comment type="activity regulation">
    <text evidence="11">Activated by phosphorylation and inhibited by fructose 1,6-bisphosphate (FBP).</text>
</comment>
<dbReference type="SUPFAM" id="SSF53067">
    <property type="entry name" value="Actin-like ATPase domain"/>
    <property type="match status" value="2"/>
</dbReference>
<dbReference type="CDD" id="cd07769">
    <property type="entry name" value="ASKHA_NBD_FGGY_GK"/>
    <property type="match status" value="1"/>
</dbReference>
<dbReference type="EC" id="2.7.1.30" evidence="11"/>
<evidence type="ECO:0000256" key="5">
    <source>
        <dbReference type="ARBA" id="ARBA00022777"/>
    </source>
</evidence>
<keyword evidence="4 11" id="KW-0547">Nucleotide-binding</keyword>
<dbReference type="InterPro" id="IPR043129">
    <property type="entry name" value="ATPase_NBD"/>
</dbReference>
<dbReference type="eggNOG" id="COG0554">
    <property type="taxonomic scope" value="Bacteria"/>
</dbReference>
<feature type="binding site" evidence="11">
    <location>
        <position position="12"/>
    </location>
    <ligand>
        <name>ADP</name>
        <dbReference type="ChEBI" id="CHEBI:456216"/>
    </ligand>
</feature>
<dbReference type="EMBL" id="ADKX01000015">
    <property type="protein sequence ID" value="EFW05788.1"/>
    <property type="molecule type" value="Genomic_DNA"/>
</dbReference>
<feature type="binding site" evidence="11">
    <location>
        <position position="266"/>
    </location>
    <ligand>
        <name>ATP</name>
        <dbReference type="ChEBI" id="CHEBI:30616"/>
    </ligand>
</feature>
<evidence type="ECO:0000313" key="16">
    <source>
        <dbReference type="Proteomes" id="UP000003157"/>
    </source>
</evidence>
<dbReference type="GeneID" id="78230607"/>
<feature type="domain" description="Carbohydrate kinase FGGY C-terminal" evidence="14">
    <location>
        <begin position="261"/>
        <end position="449"/>
    </location>
</feature>
<evidence type="ECO:0000256" key="7">
    <source>
        <dbReference type="ARBA" id="ARBA00022840"/>
    </source>
</evidence>
<evidence type="ECO:0000256" key="12">
    <source>
        <dbReference type="RuleBase" id="RU003733"/>
    </source>
</evidence>
<keyword evidence="5 11" id="KW-0418">Kinase</keyword>
<gene>
    <name evidence="11" type="primary">glpK</name>
    <name evidence="15" type="ORF">HMPREF9488_00957</name>
</gene>
<dbReference type="HAMAP" id="MF_00186">
    <property type="entry name" value="Glycerol_kin"/>
    <property type="match status" value="1"/>
</dbReference>
<dbReference type="UniPathway" id="UPA00618">
    <property type="reaction ID" value="UER00672"/>
</dbReference>
<dbReference type="PROSITE" id="PS00933">
    <property type="entry name" value="FGGY_KINASES_1"/>
    <property type="match status" value="1"/>
</dbReference>
<feature type="binding site" evidence="11">
    <location>
        <position position="82"/>
    </location>
    <ligand>
        <name>glycerol</name>
        <dbReference type="ChEBI" id="CHEBI:17754"/>
    </ligand>
</feature>
<evidence type="ECO:0000256" key="11">
    <source>
        <dbReference type="HAMAP-Rule" id="MF_00186"/>
    </source>
</evidence>
<dbReference type="PANTHER" id="PTHR10196:SF69">
    <property type="entry name" value="GLYCEROL KINASE"/>
    <property type="match status" value="1"/>
</dbReference>
<comment type="subunit">
    <text evidence="10 11">Homotetramer and homodimer (in equilibrium).</text>
</comment>
<dbReference type="InterPro" id="IPR000577">
    <property type="entry name" value="Carb_kinase_FGGY"/>
</dbReference>
<dbReference type="GO" id="GO:0005829">
    <property type="term" value="C:cytosol"/>
    <property type="evidence" value="ECO:0007669"/>
    <property type="project" value="TreeGrafter"/>
</dbReference>
<keyword evidence="6 11" id="KW-0319">Glycerol metabolism</keyword>
<feature type="binding site" evidence="11">
    <location>
        <position position="414"/>
    </location>
    <ligand>
        <name>ADP</name>
        <dbReference type="ChEBI" id="CHEBI:456216"/>
    </ligand>
</feature>
<dbReference type="InterPro" id="IPR005999">
    <property type="entry name" value="Glycerol_kin"/>
</dbReference>
<reference evidence="15 16" key="1">
    <citation type="submission" date="2010-12" db="EMBL/GenBank/DDBJ databases">
        <title>The Genome Sequence of Coprobacillus sp. strain 29_1.</title>
        <authorList>
            <consortium name="The Broad Institute Genome Sequencing Platform"/>
            <person name="Earl A."/>
            <person name="Ward D."/>
            <person name="Feldgarden M."/>
            <person name="Gevers D."/>
            <person name="Daigneault M."/>
            <person name="Sibley C.D."/>
            <person name="White A."/>
            <person name="Strauss J."/>
            <person name="Allen-Vercoe E."/>
            <person name="Young S.K."/>
            <person name="Zeng Q."/>
            <person name="Gargeya S."/>
            <person name="Fitzgerald M."/>
            <person name="Haas B."/>
            <person name="Abouelleil A."/>
            <person name="Alvarado L."/>
            <person name="Arachchi H.M."/>
            <person name="Berlin A."/>
            <person name="Brown A."/>
            <person name="Chapman S.B."/>
            <person name="Chen Z."/>
            <person name="Dunbar C."/>
            <person name="Freedman E."/>
            <person name="Gearin G."/>
            <person name="Gellesch M."/>
            <person name="Goldberg J."/>
            <person name="Griggs A."/>
            <person name="Gujja S."/>
            <person name="Heilman E."/>
            <person name="Heiman D."/>
            <person name="Howarth C."/>
            <person name="Larson L."/>
            <person name="Lui A."/>
            <person name="MacDonald P.J.P."/>
            <person name="Mehta T."/>
            <person name="Montmayeur A."/>
            <person name="Murphy C."/>
            <person name="Neiman D."/>
            <person name="Pearson M."/>
            <person name="Priest M."/>
            <person name="Roberts A."/>
            <person name="Saif S."/>
            <person name="Shea T."/>
            <person name="Shenoy N."/>
            <person name="Sisk P."/>
            <person name="Stolte C."/>
            <person name="Sykes S."/>
            <person name="White J."/>
            <person name="Yandava C."/>
            <person name="Nusbaum C."/>
            <person name="Birren B."/>
        </authorList>
    </citation>
    <scope>NUCLEOTIDE SEQUENCE [LARGE SCALE GENOMIC DNA]</scope>
    <source>
        <strain evidence="15 16">29_1</strain>
    </source>
</reference>
<keyword evidence="3 11" id="KW-0808">Transferase</keyword>
<feature type="binding site" evidence="11">
    <location>
        <position position="14"/>
    </location>
    <ligand>
        <name>ATP</name>
        <dbReference type="ChEBI" id="CHEBI:30616"/>
    </ligand>
</feature>
<evidence type="ECO:0000259" key="13">
    <source>
        <dbReference type="Pfam" id="PF00370"/>
    </source>
</evidence>
<feature type="binding site" evidence="11">
    <location>
        <position position="244"/>
    </location>
    <ligand>
        <name>glycerol</name>
        <dbReference type="ChEBI" id="CHEBI:17754"/>
    </ligand>
</feature>
<dbReference type="PIRSF" id="PIRSF000538">
    <property type="entry name" value="GlpK"/>
    <property type="match status" value="1"/>
</dbReference>
<feature type="binding site" evidence="11">
    <location>
        <position position="134"/>
    </location>
    <ligand>
        <name>sn-glycerol 3-phosphate</name>
        <dbReference type="ChEBI" id="CHEBI:57597"/>
    </ligand>
</feature>
<name>E7G869_9FIRM</name>
<proteinExistence type="inferred from homology"/>
<accession>E7G869</accession>
<feature type="binding site" evidence="11">
    <location>
        <position position="410"/>
    </location>
    <ligand>
        <name>ATP</name>
        <dbReference type="ChEBI" id="CHEBI:30616"/>
    </ligand>
</feature>
<evidence type="ECO:0000256" key="6">
    <source>
        <dbReference type="ARBA" id="ARBA00022798"/>
    </source>
</evidence>
<feature type="binding site" evidence="11">
    <location>
        <position position="309"/>
    </location>
    <ligand>
        <name>ATP</name>
        <dbReference type="ChEBI" id="CHEBI:30616"/>
    </ligand>
</feature>
<feature type="domain" description="Carbohydrate kinase FGGY N-terminal" evidence="13">
    <location>
        <begin position="4"/>
        <end position="251"/>
    </location>
</feature>
<evidence type="ECO:0000256" key="3">
    <source>
        <dbReference type="ARBA" id="ARBA00022679"/>
    </source>
</evidence>
<evidence type="ECO:0000259" key="14">
    <source>
        <dbReference type="Pfam" id="PF02782"/>
    </source>
</evidence>
<dbReference type="FunFam" id="3.30.420.40:FF:000007">
    <property type="entry name" value="Glycerol kinase"/>
    <property type="match status" value="1"/>
</dbReference>
<keyword evidence="7 11" id="KW-0067">ATP-binding</keyword>
<feature type="binding site" evidence="11">
    <location>
        <position position="82"/>
    </location>
    <ligand>
        <name>sn-glycerol 3-phosphate</name>
        <dbReference type="ChEBI" id="CHEBI:57597"/>
    </ligand>
</feature>
<dbReference type="NCBIfam" id="TIGR01311">
    <property type="entry name" value="glycerol_kin"/>
    <property type="match status" value="1"/>
</dbReference>
<evidence type="ECO:0000256" key="8">
    <source>
        <dbReference type="ARBA" id="ARBA00052101"/>
    </source>
</evidence>
<dbReference type="RefSeq" id="WP_008788073.1">
    <property type="nucleotide sequence ID" value="NZ_AKCB01000002.1"/>
</dbReference>
<comment type="catalytic activity">
    <reaction evidence="8 11">
        <text>glycerol + ATP = sn-glycerol 3-phosphate + ADP + H(+)</text>
        <dbReference type="Rhea" id="RHEA:21644"/>
        <dbReference type="ChEBI" id="CHEBI:15378"/>
        <dbReference type="ChEBI" id="CHEBI:17754"/>
        <dbReference type="ChEBI" id="CHEBI:30616"/>
        <dbReference type="ChEBI" id="CHEBI:57597"/>
        <dbReference type="ChEBI" id="CHEBI:456216"/>
        <dbReference type="EC" id="2.7.1.30"/>
    </reaction>
</comment>
<dbReference type="Gene3D" id="3.30.420.40">
    <property type="match status" value="2"/>
</dbReference>
<feature type="binding site" evidence="11">
    <location>
        <position position="245"/>
    </location>
    <ligand>
        <name>glycerol</name>
        <dbReference type="ChEBI" id="CHEBI:17754"/>
    </ligand>
</feature>
<organism evidence="15 16">
    <name type="scientific">Coprobacillus cateniformis</name>
    <dbReference type="NCBI Taxonomy" id="100884"/>
    <lineage>
        <taxon>Bacteria</taxon>
        <taxon>Bacillati</taxon>
        <taxon>Bacillota</taxon>
        <taxon>Erysipelotrichia</taxon>
        <taxon>Erysipelotrichales</taxon>
        <taxon>Coprobacillaceae</taxon>
        <taxon>Coprobacillus</taxon>
    </lineage>
</organism>
<sequence>MEKYILAIDQGTTSTRTILYNHNSEVVMSSQREFQQFFPHPGWVEHDANEIWLSTLAVMTETIQMSGIKPEQVAGIGITNQRETTVVWDRNTGIPVYHAIVWQSRQSDEICQRLKDAGREDIIRKKTGLLLDPYFSATKLVWIFENVPGVKDKALNGELMFGTIDSWLVYKLSGGKRHITDVTNASRTLLYNIYEQCWDQELLELFGIPDSMLPEVVSSSEVYCCTAPYHFYNHEVPIAAMIGDQQAALFGQNCFEKGKMKNTYGTGGFLLMNTGEHAVQSNHGLLTTIAWKLNGETKYALEGSIFVSGSLIQWLRDGLHIIHKASETEAMAFSVKDSDGVVIVPAFTGLGAPYWDDQARGSIVGITRGTTKEHLARAALEAMCYQSKDLVLAMQQDTNIKIKELFVDGGATENKFLLQCQSDILQIPVTRLKVNETTALGAAHLAGLAVGYWTMNDFQADVLATYQPKIDKQLSHHMYQRWQKAVKSCQAFEED</sequence>
<feature type="binding site" evidence="11">
    <location>
        <position position="12"/>
    </location>
    <ligand>
        <name>sn-glycerol 3-phosphate</name>
        <dbReference type="ChEBI" id="CHEBI:57597"/>
    </ligand>
</feature>
<dbReference type="InterPro" id="IPR018484">
    <property type="entry name" value="FGGY_N"/>
</dbReference>
<dbReference type="Pfam" id="PF02782">
    <property type="entry name" value="FGGY_C"/>
    <property type="match status" value="1"/>
</dbReference>
<feature type="binding site" evidence="11">
    <location>
        <position position="266"/>
    </location>
    <ligand>
        <name>ADP</name>
        <dbReference type="ChEBI" id="CHEBI:456216"/>
    </ligand>
</feature>
<dbReference type="STRING" id="100884.GCA_000269565_02804"/>
<dbReference type="PROSITE" id="PS00445">
    <property type="entry name" value="FGGY_KINASES_2"/>
    <property type="match status" value="1"/>
</dbReference>
<feature type="binding site" evidence="11">
    <location>
        <position position="83"/>
    </location>
    <ligand>
        <name>sn-glycerol 3-phosphate</name>
        <dbReference type="ChEBI" id="CHEBI:57597"/>
    </ligand>
</feature>
<dbReference type="NCBIfam" id="NF000756">
    <property type="entry name" value="PRK00047.1"/>
    <property type="match status" value="1"/>
</dbReference>
<feature type="binding site" evidence="11">
    <location>
        <position position="134"/>
    </location>
    <ligand>
        <name>glycerol</name>
        <dbReference type="ChEBI" id="CHEBI:17754"/>
    </ligand>
</feature>
<evidence type="ECO:0000256" key="10">
    <source>
        <dbReference type="ARBA" id="ARBA00063665"/>
    </source>
</evidence>
<evidence type="ECO:0000256" key="9">
    <source>
        <dbReference type="ARBA" id="ARBA00054633"/>
    </source>
</evidence>
<dbReference type="GO" id="GO:0019563">
    <property type="term" value="P:glycerol catabolic process"/>
    <property type="evidence" value="ECO:0007669"/>
    <property type="project" value="UniProtKB-UniRule"/>
</dbReference>
<dbReference type="Pfam" id="PF00370">
    <property type="entry name" value="FGGY_N"/>
    <property type="match status" value="1"/>
</dbReference>
<dbReference type="Proteomes" id="UP000003157">
    <property type="component" value="Unassembled WGS sequence"/>
</dbReference>
<feature type="binding site" evidence="11">
    <location>
        <position position="410"/>
    </location>
    <ligand>
        <name>ADP</name>
        <dbReference type="ChEBI" id="CHEBI:456216"/>
    </ligand>
</feature>
<dbReference type="GO" id="GO:0004370">
    <property type="term" value="F:glycerol kinase activity"/>
    <property type="evidence" value="ECO:0007669"/>
    <property type="project" value="UniProtKB-UniRule"/>
</dbReference>
<feature type="binding site" evidence="11">
    <location>
        <position position="244"/>
    </location>
    <ligand>
        <name>sn-glycerol 3-phosphate</name>
        <dbReference type="ChEBI" id="CHEBI:57597"/>
    </ligand>
</feature>
<feature type="binding site" evidence="11">
    <location>
        <position position="13"/>
    </location>
    <ligand>
        <name>ATP</name>
        <dbReference type="ChEBI" id="CHEBI:30616"/>
    </ligand>
</feature>
<comment type="function">
    <text evidence="9 11">Key enzyme in the regulation of glycerol uptake and metabolism. Catalyzes the phosphorylation of glycerol to yield sn-glycerol 3-phosphate.</text>
</comment>
<keyword evidence="16" id="KW-1185">Reference proteome</keyword>
<dbReference type="InterPro" id="IPR018483">
    <property type="entry name" value="Carb_kinase_FGGY_CS"/>
</dbReference>
<dbReference type="GO" id="GO:0006072">
    <property type="term" value="P:glycerol-3-phosphate metabolic process"/>
    <property type="evidence" value="ECO:0007669"/>
    <property type="project" value="InterPro"/>
</dbReference>
<evidence type="ECO:0000256" key="1">
    <source>
        <dbReference type="ARBA" id="ARBA00005190"/>
    </source>
</evidence>
<feature type="binding site" evidence="11">
    <location>
        <position position="309"/>
    </location>
    <ligand>
        <name>ADP</name>
        <dbReference type="ChEBI" id="CHEBI:456216"/>
    </ligand>
</feature>
<feature type="binding site" evidence="11">
    <location>
        <position position="313"/>
    </location>
    <ligand>
        <name>ATP</name>
        <dbReference type="ChEBI" id="CHEBI:30616"/>
    </ligand>
</feature>
<evidence type="ECO:0000313" key="15">
    <source>
        <dbReference type="EMBL" id="EFW05788.1"/>
    </source>
</evidence>
<protein>
    <recommendedName>
        <fullName evidence="11">Glycerol kinase</fullName>
        <ecNumber evidence="11">2.7.1.30</ecNumber>
    </recommendedName>
    <alternativeName>
        <fullName evidence="11">ATP:glycerol 3-phosphotransferase</fullName>
    </alternativeName>
    <alternativeName>
        <fullName evidence="11">Glycerokinase</fullName>
        <shortName evidence="11">GK</shortName>
    </alternativeName>
</protein>
<dbReference type="FunFam" id="3.30.420.40:FF:000008">
    <property type="entry name" value="Glycerol kinase"/>
    <property type="match status" value="1"/>
</dbReference>
<feature type="binding site" evidence="11">
    <location>
        <position position="16"/>
    </location>
    <ligand>
        <name>ADP</name>
        <dbReference type="ChEBI" id="CHEBI:456216"/>
    </ligand>
</feature>
<dbReference type="OrthoDB" id="9805576at2"/>
<dbReference type="InterPro" id="IPR018485">
    <property type="entry name" value="FGGY_C"/>
</dbReference>
<evidence type="ECO:0000256" key="2">
    <source>
        <dbReference type="ARBA" id="ARBA00009156"/>
    </source>
</evidence>
<comment type="caution">
    <text evidence="15">The sequence shown here is derived from an EMBL/GenBank/DDBJ whole genome shotgun (WGS) entry which is preliminary data.</text>
</comment>
<comment type="pathway">
    <text evidence="1 11">Polyol metabolism; glycerol degradation via glycerol kinase pathway; sn-glycerol 3-phosphate from glycerol: step 1/1.</text>
</comment>
<feature type="binding site" evidence="11">
    <location>
        <position position="12"/>
    </location>
    <ligand>
        <name>ATP</name>
        <dbReference type="ChEBI" id="CHEBI:30616"/>
    </ligand>
</feature>
<comment type="similarity">
    <text evidence="2 11 12">Belongs to the FGGY kinase family.</text>
</comment>
<dbReference type="HOGENOM" id="CLU_009281_2_3_9"/>